<dbReference type="OrthoDB" id="9802857at2"/>
<organism evidence="2 3">
    <name type="scientific">Novosphingobium nitrogenifigens DSM 19370</name>
    <dbReference type="NCBI Taxonomy" id="983920"/>
    <lineage>
        <taxon>Bacteria</taxon>
        <taxon>Pseudomonadati</taxon>
        <taxon>Pseudomonadota</taxon>
        <taxon>Alphaproteobacteria</taxon>
        <taxon>Sphingomonadales</taxon>
        <taxon>Sphingomonadaceae</taxon>
        <taxon>Novosphingobium</taxon>
    </lineage>
</organism>
<dbReference type="GO" id="GO:0016787">
    <property type="term" value="F:hydrolase activity"/>
    <property type="evidence" value="ECO:0007669"/>
    <property type="project" value="UniProtKB-KW"/>
</dbReference>
<protein>
    <submittedName>
        <fullName evidence="2">Metal dependent phosphohydrolase</fullName>
    </submittedName>
</protein>
<dbReference type="AlphaFoldDB" id="F1ZCH5"/>
<dbReference type="InParanoid" id="F1ZCH5"/>
<feature type="domain" description="HD" evidence="1">
    <location>
        <begin position="49"/>
        <end position="127"/>
    </location>
</feature>
<dbReference type="InterPro" id="IPR006674">
    <property type="entry name" value="HD_domain"/>
</dbReference>
<dbReference type="RefSeq" id="WP_008070951.1">
    <property type="nucleotide sequence ID" value="NZ_AQWK01000008.1"/>
</dbReference>
<dbReference type="SUPFAM" id="SSF109604">
    <property type="entry name" value="HD-domain/PDEase-like"/>
    <property type="match status" value="1"/>
</dbReference>
<accession>F1ZCH5</accession>
<evidence type="ECO:0000313" key="3">
    <source>
        <dbReference type="Proteomes" id="UP000004728"/>
    </source>
</evidence>
<evidence type="ECO:0000313" key="2">
    <source>
        <dbReference type="EMBL" id="EGD57743.1"/>
    </source>
</evidence>
<dbReference type="PANTHER" id="PTHR40202:SF1">
    <property type="entry name" value="HD DOMAIN-CONTAINING PROTEIN"/>
    <property type="match status" value="1"/>
</dbReference>
<evidence type="ECO:0000259" key="1">
    <source>
        <dbReference type="Pfam" id="PF01966"/>
    </source>
</evidence>
<keyword evidence="3" id="KW-1185">Reference proteome</keyword>
<comment type="caution">
    <text evidence="2">The sequence shown here is derived from an EMBL/GenBank/DDBJ whole genome shotgun (WGS) entry which is preliminary data.</text>
</comment>
<reference evidence="2 3" key="1">
    <citation type="journal article" date="2012" name="J. Bacteriol.">
        <title>Draft Genome Sequence of Novosphingobium nitrogenifigens Y88T.</title>
        <authorList>
            <person name="Strabala T.J."/>
            <person name="Macdonald L."/>
            <person name="Liu V."/>
            <person name="Smit A.M."/>
        </authorList>
    </citation>
    <scope>NUCLEOTIDE SEQUENCE [LARGE SCALE GENOMIC DNA]</scope>
    <source>
        <strain evidence="2 3">DSM 19370</strain>
    </source>
</reference>
<gene>
    <name evidence="2" type="ORF">Y88_3069</name>
</gene>
<dbReference type="PANTHER" id="PTHR40202">
    <property type="match status" value="1"/>
</dbReference>
<sequence>MFRHFDEATAEDWVPIGEKFDIFQTGLVGQLVAHLRLLEPHDLGYPIDRYAHSLQTATRALRAGADDEMVVCALLHDIGDTLSPVNHGPMAAAMLAPYVSPLNAWMIEHHEEFQGYYYAEYFGGNKHARDQYEGHPAYERTARFTDEWDQKAFDPDYDTLPIEAFLPAMEHVFSRKPWGEHTRVEAPSEPAL</sequence>
<proteinExistence type="predicted"/>
<dbReference type="eggNOG" id="COG4341">
    <property type="taxonomic scope" value="Bacteria"/>
</dbReference>
<keyword evidence="2" id="KW-0378">Hydrolase</keyword>
<dbReference type="InterPro" id="IPR052567">
    <property type="entry name" value="OP_Dioxygenase"/>
</dbReference>
<dbReference type="HOGENOM" id="CLU_090433_0_0_5"/>
<dbReference type="EMBL" id="AEWJ01000054">
    <property type="protein sequence ID" value="EGD57743.1"/>
    <property type="molecule type" value="Genomic_DNA"/>
</dbReference>
<dbReference type="Proteomes" id="UP000004728">
    <property type="component" value="Unassembled WGS sequence"/>
</dbReference>
<dbReference type="Gene3D" id="1.10.3210.10">
    <property type="entry name" value="Hypothetical protein af1432"/>
    <property type="match status" value="1"/>
</dbReference>
<dbReference type="Pfam" id="PF01966">
    <property type="entry name" value="HD"/>
    <property type="match status" value="1"/>
</dbReference>
<name>F1ZCH5_9SPHN</name>
<dbReference type="STRING" id="983920.Y88_3069"/>